<comment type="caution">
    <text evidence="4">The sequence shown here is derived from an EMBL/GenBank/DDBJ whole genome shotgun (WGS) entry which is preliminary data.</text>
</comment>
<evidence type="ECO:0000256" key="1">
    <source>
        <dbReference type="ARBA" id="ARBA00004141"/>
    </source>
</evidence>
<feature type="transmembrane region" description="Helical" evidence="2">
    <location>
        <begin position="172"/>
        <end position="191"/>
    </location>
</feature>
<evidence type="ECO:0000313" key="4">
    <source>
        <dbReference type="EMBL" id="KAK2079023.1"/>
    </source>
</evidence>
<accession>A0AAD9MM19</accession>
<dbReference type="InterPro" id="IPR020846">
    <property type="entry name" value="MFS_dom"/>
</dbReference>
<evidence type="ECO:0000256" key="2">
    <source>
        <dbReference type="SAM" id="Phobius"/>
    </source>
</evidence>
<dbReference type="AlphaFoldDB" id="A0AAD9MM19"/>
<feature type="transmembrane region" description="Helical" evidence="2">
    <location>
        <begin position="73"/>
        <end position="93"/>
    </location>
</feature>
<feature type="transmembrane region" description="Helical" evidence="2">
    <location>
        <begin position="296"/>
        <end position="314"/>
    </location>
</feature>
<dbReference type="PANTHER" id="PTHR23525">
    <property type="entry name" value="TRANSPORTER, PUTATIVE-RELATED"/>
    <property type="match status" value="1"/>
</dbReference>
<dbReference type="GO" id="GO:0022857">
    <property type="term" value="F:transmembrane transporter activity"/>
    <property type="evidence" value="ECO:0007669"/>
    <property type="project" value="InterPro"/>
</dbReference>
<reference evidence="4" key="1">
    <citation type="submission" date="2021-01" db="EMBL/GenBank/DDBJ databases">
        <authorList>
            <person name="Eckstrom K.M.E."/>
        </authorList>
    </citation>
    <scope>NUCLEOTIDE SEQUENCE</scope>
    <source>
        <strain evidence="4">UVCC 0001</strain>
    </source>
</reference>
<proteinExistence type="predicted"/>
<dbReference type="Gene3D" id="1.20.1250.20">
    <property type="entry name" value="MFS general substrate transporter like domains"/>
    <property type="match status" value="2"/>
</dbReference>
<feature type="transmembrane region" description="Helical" evidence="2">
    <location>
        <begin position="445"/>
        <end position="465"/>
    </location>
</feature>
<sequence length="480" mass="50787">MPLNHNVKLTLWWSFFENLSASVRSGDALSACIFLVSGRIQDVGFIQGLNGISQLVMAVPTGVLSDAHRRDRILRVAALLGLVAGLVQAAAMLSSTIHLSYLAVAATLLGCYRGMYSVALESIFADSVEAGRSSLYTRKFIVTVLASGAGPLASAVLFMVYGNTWQVSTCRLVVLAGQACMLVPLVLMAFFDDDRTLGHASEANLSIGRGAVSRPVVEGDAHQATLTEPPSSPVHVSGSDAALDVRTVVLEPEDLRRPLLRSDPDIEEASPATVLGLHCCCAPPLAIAALVAASDLLGAFASGMTVKFFAIFFLDQVRLSPAAVAGLGAACPCAVALASKLAQVVARRAGRVQVSLVTRLLDIALLLALAFLPPDLAALLVLVHVCRTAVANSTRPLMRSILMEVVPKRYRGKANALESMSQFSWSGSAALGGMLVEAIGFRGTFLVTASIKLASWLAVLALYFVQRSSGMRLVDWKDRV</sequence>
<evidence type="ECO:0000259" key="3">
    <source>
        <dbReference type="PROSITE" id="PS50850"/>
    </source>
</evidence>
<dbReference type="Proteomes" id="UP001255856">
    <property type="component" value="Unassembled WGS sequence"/>
</dbReference>
<organism evidence="4 5">
    <name type="scientific">Prototheca wickerhamii</name>
    <dbReference type="NCBI Taxonomy" id="3111"/>
    <lineage>
        <taxon>Eukaryota</taxon>
        <taxon>Viridiplantae</taxon>
        <taxon>Chlorophyta</taxon>
        <taxon>core chlorophytes</taxon>
        <taxon>Trebouxiophyceae</taxon>
        <taxon>Chlorellales</taxon>
        <taxon>Chlorellaceae</taxon>
        <taxon>Prototheca</taxon>
    </lineage>
</organism>
<feature type="domain" description="Major facilitator superfamily (MFS) profile" evidence="3">
    <location>
        <begin position="287"/>
        <end position="480"/>
    </location>
</feature>
<dbReference type="SUPFAM" id="SSF103473">
    <property type="entry name" value="MFS general substrate transporter"/>
    <property type="match status" value="1"/>
</dbReference>
<feature type="transmembrane region" description="Helical" evidence="2">
    <location>
        <begin position="99"/>
        <end position="119"/>
    </location>
</feature>
<feature type="transmembrane region" description="Helical" evidence="2">
    <location>
        <begin position="320"/>
        <end position="342"/>
    </location>
</feature>
<feature type="transmembrane region" description="Helical" evidence="2">
    <location>
        <begin position="140"/>
        <end position="160"/>
    </location>
</feature>
<keyword evidence="2" id="KW-0472">Membrane</keyword>
<dbReference type="PROSITE" id="PS50850">
    <property type="entry name" value="MFS"/>
    <property type="match status" value="1"/>
</dbReference>
<keyword evidence="2" id="KW-1133">Transmembrane helix</keyword>
<name>A0AAD9MM19_PROWI</name>
<comment type="subcellular location">
    <subcellularLocation>
        <location evidence="1">Membrane</location>
        <topology evidence="1">Multi-pass membrane protein</topology>
    </subcellularLocation>
</comment>
<gene>
    <name evidence="4" type="ORF">QBZ16_002713</name>
</gene>
<keyword evidence="5" id="KW-1185">Reference proteome</keyword>
<dbReference type="EMBL" id="JASFZW010000003">
    <property type="protein sequence ID" value="KAK2079023.1"/>
    <property type="molecule type" value="Genomic_DNA"/>
</dbReference>
<protein>
    <recommendedName>
        <fullName evidence="3">Major facilitator superfamily (MFS) profile domain-containing protein</fullName>
    </recommendedName>
</protein>
<keyword evidence="2" id="KW-0812">Transmembrane</keyword>
<dbReference type="InterPro" id="IPR011701">
    <property type="entry name" value="MFS"/>
</dbReference>
<dbReference type="Pfam" id="PF07690">
    <property type="entry name" value="MFS_1"/>
    <property type="match status" value="1"/>
</dbReference>
<dbReference type="PANTHER" id="PTHR23525:SF1">
    <property type="entry name" value="NODULIN-LIKE DOMAIN-CONTAINING PROTEIN"/>
    <property type="match status" value="1"/>
</dbReference>
<dbReference type="GO" id="GO:0016020">
    <property type="term" value="C:membrane"/>
    <property type="evidence" value="ECO:0007669"/>
    <property type="project" value="UniProtKB-SubCell"/>
</dbReference>
<evidence type="ECO:0000313" key="5">
    <source>
        <dbReference type="Proteomes" id="UP001255856"/>
    </source>
</evidence>
<dbReference type="InterPro" id="IPR036259">
    <property type="entry name" value="MFS_trans_sf"/>
</dbReference>